<dbReference type="EMBL" id="CAJVPU010041226">
    <property type="protein sequence ID" value="CAG8740963.1"/>
    <property type="molecule type" value="Genomic_DNA"/>
</dbReference>
<gene>
    <name evidence="1" type="ORF">DHETER_LOCUS14040</name>
</gene>
<evidence type="ECO:0000313" key="1">
    <source>
        <dbReference type="EMBL" id="CAG8740963.1"/>
    </source>
</evidence>
<name>A0ACA9QA93_9GLOM</name>
<reference evidence="1" key="1">
    <citation type="submission" date="2021-06" db="EMBL/GenBank/DDBJ databases">
        <authorList>
            <person name="Kallberg Y."/>
            <person name="Tangrot J."/>
            <person name="Rosling A."/>
        </authorList>
    </citation>
    <scope>NUCLEOTIDE SEQUENCE</scope>
    <source>
        <strain evidence="1">IL203A</strain>
    </source>
</reference>
<protein>
    <submittedName>
        <fullName evidence="1">2482_t:CDS:1</fullName>
    </submittedName>
</protein>
<keyword evidence="2" id="KW-1185">Reference proteome</keyword>
<proteinExistence type="predicted"/>
<sequence length="91" mass="10754">TNHTKKELVSEIKLLNERVESLEEEIKTLYNPGTSSLWQILKYLLRSSLLTENLKNKEKQLGSLPPKRKKKIMPFYWLLTNEELLNQLKEA</sequence>
<dbReference type="Proteomes" id="UP000789702">
    <property type="component" value="Unassembled WGS sequence"/>
</dbReference>
<accession>A0ACA9QA93</accession>
<feature type="non-terminal residue" evidence="1">
    <location>
        <position position="1"/>
    </location>
</feature>
<organism evidence="1 2">
    <name type="scientific">Dentiscutata heterogama</name>
    <dbReference type="NCBI Taxonomy" id="1316150"/>
    <lineage>
        <taxon>Eukaryota</taxon>
        <taxon>Fungi</taxon>
        <taxon>Fungi incertae sedis</taxon>
        <taxon>Mucoromycota</taxon>
        <taxon>Glomeromycotina</taxon>
        <taxon>Glomeromycetes</taxon>
        <taxon>Diversisporales</taxon>
        <taxon>Gigasporaceae</taxon>
        <taxon>Dentiscutata</taxon>
    </lineage>
</organism>
<comment type="caution">
    <text evidence="1">The sequence shown here is derived from an EMBL/GenBank/DDBJ whole genome shotgun (WGS) entry which is preliminary data.</text>
</comment>
<evidence type="ECO:0000313" key="2">
    <source>
        <dbReference type="Proteomes" id="UP000789702"/>
    </source>
</evidence>